<feature type="compositionally biased region" description="Basic residues" evidence="1">
    <location>
        <begin position="118"/>
        <end position="133"/>
    </location>
</feature>
<dbReference type="RefSeq" id="XP_004333834.1">
    <property type="nucleotide sequence ID" value="XM_004333786.1"/>
</dbReference>
<dbReference type="VEuPathDB" id="AmoebaDB:ACA1_363200"/>
<keyword evidence="3" id="KW-1185">Reference proteome</keyword>
<evidence type="ECO:0000313" key="2">
    <source>
        <dbReference type="EMBL" id="ELR11821.1"/>
    </source>
</evidence>
<evidence type="ECO:0000256" key="1">
    <source>
        <dbReference type="SAM" id="MobiDB-lite"/>
    </source>
</evidence>
<evidence type="ECO:0000313" key="3">
    <source>
        <dbReference type="Proteomes" id="UP000011083"/>
    </source>
</evidence>
<dbReference type="Proteomes" id="UP000011083">
    <property type="component" value="Unassembled WGS sequence"/>
</dbReference>
<protein>
    <submittedName>
        <fullName evidence="2">Uncharacterized protein</fullName>
    </submittedName>
</protein>
<name>L8GI04_ACACF</name>
<gene>
    <name evidence="2" type="ORF">ACA1_363200</name>
</gene>
<dbReference type="AlphaFoldDB" id="L8GI04"/>
<dbReference type="EMBL" id="KB008147">
    <property type="protein sequence ID" value="ELR11821.1"/>
    <property type="molecule type" value="Genomic_DNA"/>
</dbReference>
<accession>L8GI04</accession>
<proteinExistence type="predicted"/>
<reference evidence="2 3" key="1">
    <citation type="journal article" date="2013" name="Genome Biol.">
        <title>Genome of Acanthamoeba castellanii highlights extensive lateral gene transfer and early evolution of tyrosine kinase signaling.</title>
        <authorList>
            <person name="Clarke M."/>
            <person name="Lohan A.J."/>
            <person name="Liu B."/>
            <person name="Lagkouvardos I."/>
            <person name="Roy S."/>
            <person name="Zafar N."/>
            <person name="Bertelli C."/>
            <person name="Schilde C."/>
            <person name="Kianianmomeni A."/>
            <person name="Burglin T.R."/>
            <person name="Frech C."/>
            <person name="Turcotte B."/>
            <person name="Kopec K.O."/>
            <person name="Synnott J.M."/>
            <person name="Choo C."/>
            <person name="Paponov I."/>
            <person name="Finkler A."/>
            <person name="Soon Heng Tan C."/>
            <person name="Hutchins A.P."/>
            <person name="Weinmeier T."/>
            <person name="Rattei T."/>
            <person name="Chu J.S."/>
            <person name="Gimenez G."/>
            <person name="Irimia M."/>
            <person name="Rigden D.J."/>
            <person name="Fitzpatrick D.A."/>
            <person name="Lorenzo-Morales J."/>
            <person name="Bateman A."/>
            <person name="Chiu C.H."/>
            <person name="Tang P."/>
            <person name="Hegemann P."/>
            <person name="Fromm H."/>
            <person name="Raoult D."/>
            <person name="Greub G."/>
            <person name="Miranda-Saavedra D."/>
            <person name="Chen N."/>
            <person name="Nash P."/>
            <person name="Ginger M.L."/>
            <person name="Horn M."/>
            <person name="Schaap P."/>
            <person name="Caler L."/>
            <person name="Loftus B."/>
        </authorList>
    </citation>
    <scope>NUCLEOTIDE SEQUENCE [LARGE SCALE GENOMIC DNA]</scope>
    <source>
        <strain evidence="2 3">Neff</strain>
    </source>
</reference>
<dbReference type="GeneID" id="14912207"/>
<dbReference type="KEGG" id="acan:ACA1_363200"/>
<feature type="region of interest" description="Disordered" evidence="1">
    <location>
        <begin position="113"/>
        <end position="135"/>
    </location>
</feature>
<sequence length="367" mass="40759">MDPFSLDDQFDQQQQHEWQENDCQDHYFQILETDGNTYSEVALFYLGDGSAGAPVQFVHGVRIEYNPAAKKDGGLCYRPIQRNEAKVPRDLAPYGRVLSDFLAGLSQWPHADMAGTSKAKKAKNNNNKRRKKKAFDGPGVQDIEAMMLPVNWNDVPTAVAWLADMLYMPEAWRDRRLRTATVSACDLTDALAQLWAYVLANTAQPIFAKPSRADKRQRQKKHGRPVLDAARTWQEECAKNKPLTAERTARLVHALRVLGVPDAEDLAVASPAFLCAAGAEAALAGAVLDKYHVEPFNGPLRTSIPVDVFQAWSVAMQDPAATTSHQRGLLYFTAFTNGVPVTAEDEADIERMAARLTAIVLQEHIDE</sequence>
<organism evidence="2 3">
    <name type="scientific">Acanthamoeba castellanii (strain ATCC 30010 / Neff)</name>
    <dbReference type="NCBI Taxonomy" id="1257118"/>
    <lineage>
        <taxon>Eukaryota</taxon>
        <taxon>Amoebozoa</taxon>
        <taxon>Discosea</taxon>
        <taxon>Longamoebia</taxon>
        <taxon>Centramoebida</taxon>
        <taxon>Acanthamoebidae</taxon>
        <taxon>Acanthamoeba</taxon>
    </lineage>
</organism>